<feature type="compositionally biased region" description="Basic and acidic residues" evidence="5">
    <location>
        <begin position="837"/>
        <end position="860"/>
    </location>
</feature>
<feature type="compositionally biased region" description="Basic and acidic residues" evidence="5">
    <location>
        <begin position="894"/>
        <end position="904"/>
    </location>
</feature>
<evidence type="ECO:0000256" key="5">
    <source>
        <dbReference type="SAM" id="MobiDB-lite"/>
    </source>
</evidence>
<dbReference type="PROSITE" id="PS50294">
    <property type="entry name" value="WD_REPEATS_REGION"/>
    <property type="match status" value="1"/>
</dbReference>
<feature type="compositionally biased region" description="Basic and acidic residues" evidence="5">
    <location>
        <begin position="912"/>
        <end position="923"/>
    </location>
</feature>
<dbReference type="InterPro" id="IPR056162">
    <property type="entry name" value="WD40_MABP1-WDR62_2nd"/>
</dbReference>
<feature type="compositionally biased region" description="Polar residues" evidence="5">
    <location>
        <begin position="750"/>
        <end position="759"/>
    </location>
</feature>
<dbReference type="InterPro" id="IPR001680">
    <property type="entry name" value="WD40_rpt"/>
</dbReference>
<feature type="region of interest" description="Disordered" evidence="5">
    <location>
        <begin position="803"/>
        <end position="937"/>
    </location>
</feature>
<feature type="compositionally biased region" description="Polar residues" evidence="5">
    <location>
        <begin position="2426"/>
        <end position="2435"/>
    </location>
</feature>
<feature type="region of interest" description="Disordered" evidence="5">
    <location>
        <begin position="2273"/>
        <end position="2435"/>
    </location>
</feature>
<keyword evidence="4" id="KW-0175">Coiled coil</keyword>
<dbReference type="SUPFAM" id="SSF50978">
    <property type="entry name" value="WD40 repeat-like"/>
    <property type="match status" value="2"/>
</dbReference>
<protein>
    <submittedName>
        <fullName evidence="8">(African queen) hypothetical protein</fullName>
    </submittedName>
</protein>
<feature type="domain" description="MABP1/WDR62 first WD40" evidence="6">
    <location>
        <begin position="64"/>
        <end position="394"/>
    </location>
</feature>
<organism evidence="8 9">
    <name type="scientific">Danaus chrysippus</name>
    <name type="common">African queen</name>
    <dbReference type="NCBI Taxonomy" id="151541"/>
    <lineage>
        <taxon>Eukaryota</taxon>
        <taxon>Metazoa</taxon>
        <taxon>Ecdysozoa</taxon>
        <taxon>Arthropoda</taxon>
        <taxon>Hexapoda</taxon>
        <taxon>Insecta</taxon>
        <taxon>Pterygota</taxon>
        <taxon>Neoptera</taxon>
        <taxon>Endopterygota</taxon>
        <taxon>Lepidoptera</taxon>
        <taxon>Glossata</taxon>
        <taxon>Ditrysia</taxon>
        <taxon>Papilionoidea</taxon>
        <taxon>Nymphalidae</taxon>
        <taxon>Danainae</taxon>
        <taxon>Danaini</taxon>
        <taxon>Danaina</taxon>
        <taxon>Danaus</taxon>
        <taxon>Anosia</taxon>
    </lineage>
</organism>
<feature type="compositionally biased region" description="Polar residues" evidence="5">
    <location>
        <begin position="1070"/>
        <end position="1080"/>
    </location>
</feature>
<evidence type="ECO:0000259" key="6">
    <source>
        <dbReference type="Pfam" id="PF24780"/>
    </source>
</evidence>
<dbReference type="EMBL" id="CAKASE010000075">
    <property type="protein sequence ID" value="CAG9576896.1"/>
    <property type="molecule type" value="Genomic_DNA"/>
</dbReference>
<keyword evidence="1 3" id="KW-0853">WD repeat</keyword>
<keyword evidence="2" id="KW-0677">Repeat</keyword>
<keyword evidence="9" id="KW-1185">Reference proteome</keyword>
<feature type="compositionally biased region" description="Polar residues" evidence="5">
    <location>
        <begin position="2304"/>
        <end position="2321"/>
    </location>
</feature>
<feature type="region of interest" description="Disordered" evidence="5">
    <location>
        <begin position="742"/>
        <end position="777"/>
    </location>
</feature>
<feature type="compositionally biased region" description="Pro residues" evidence="5">
    <location>
        <begin position="811"/>
        <end position="822"/>
    </location>
</feature>
<feature type="compositionally biased region" description="Low complexity" evidence="5">
    <location>
        <begin position="2364"/>
        <end position="2376"/>
    </location>
</feature>
<feature type="domain" description="MABP1/WDR62 second WD40" evidence="7">
    <location>
        <begin position="410"/>
        <end position="724"/>
    </location>
</feature>
<reference evidence="8" key="1">
    <citation type="submission" date="2021-09" db="EMBL/GenBank/DDBJ databases">
        <authorList>
            <person name="Martin H S."/>
        </authorList>
    </citation>
    <scope>NUCLEOTIDE SEQUENCE</scope>
</reference>
<feature type="region of interest" description="Disordered" evidence="5">
    <location>
        <begin position="1070"/>
        <end position="1093"/>
    </location>
</feature>
<name>A0A8J2W2W5_9NEOP</name>
<evidence type="ECO:0000313" key="9">
    <source>
        <dbReference type="Proteomes" id="UP000789524"/>
    </source>
</evidence>
<dbReference type="PROSITE" id="PS50082">
    <property type="entry name" value="WD_REPEATS_2"/>
    <property type="match status" value="2"/>
</dbReference>
<dbReference type="GO" id="GO:0072686">
    <property type="term" value="C:mitotic spindle"/>
    <property type="evidence" value="ECO:0007669"/>
    <property type="project" value="TreeGrafter"/>
</dbReference>
<feature type="repeat" description="WD" evidence="3">
    <location>
        <begin position="691"/>
        <end position="724"/>
    </location>
</feature>
<comment type="caution">
    <text evidence="8">The sequence shown here is derived from an EMBL/GenBank/DDBJ whole genome shotgun (WGS) entry which is preliminary data.</text>
</comment>
<evidence type="ECO:0000313" key="8">
    <source>
        <dbReference type="EMBL" id="CAG9576896.1"/>
    </source>
</evidence>
<dbReference type="InterPro" id="IPR052779">
    <property type="entry name" value="WDR62"/>
</dbReference>
<dbReference type="InterPro" id="IPR015943">
    <property type="entry name" value="WD40/YVTN_repeat-like_dom_sf"/>
</dbReference>
<sequence length="2550" mass="283625">MMEAGFIPVSGPGGGGNVPPPAVVAPPANVIRAPGLKRGKMEEAISDRIKLETVFGLTVSSNAALDSDPHTELVAYPAGCTVVLYNVRKNRQSHVLNASRKSVTCVAFSPDGRYLATGECGHAPAVRVWDLQDPTASGAVQIAEFPGHTHGVNCVAFSTSSKYLVSVGSQHDMIVNVWDWRANLKLASNKVSSRVKAVSFSENGNYFVTVGFRHVKFWYLEYSRNAKFKEPVPLMGRSAILGEQKDNEFCDVACARGGSDATYAITRSGLLCEFNSRRLLDKWVELRTTSANCMSLGRSYIFVGCAEGIVRCFAPDTLRYITTLPRAHYLGVDVAGGSNISHMFSHPPEARYPDAVALTYDERNHKLTCVYNDHSLYVWDVRDIKRVGKSHSSLYHSACIWGLDMVSSGPLGPGCFLSCSSDDTVRLWTLSGSNNIYSNELSKILYIDPELKFLKDVDLTATSDKDKSKTYDDKTGVRCVRVSPCGEHISAGDRAGNVWVYDARGTLLHTLEAHDAEVLCLEYSSQPRLLASASRDRLVHVFSVDRGYQILQTLDEHSSSITAVRFLNSGAGLQLVSCGADKTILFRQMRTNPDGSFQFQRGQNVSGRSTLYDMEVDAGGRHVLTACQDRNVRVYSAAHGRHTKTFRGTTAEDGTLIKVALDSSGIYLATSSTDKLLSVYDYYSGECMATMYGHSEIVTGLKFTPDCQHLISASGDGCMFVWRVPHDMVVTMRARLAQQAIRHGRKAPTNGASVPSSEAESYWGSPPRDLPPPGEAFAAPVVPDYTLRIGRLPSWAKKSLGDELVPGAQPTAPPTGPAPAAAPVPLARGKWATRILPSDKRVDSDGSKDSSIDSGTDTRYHDRRHKQVTLNLTQARPEARIRHHTDDSSLGSLKFEDQESTEHDGDVEDISDGERTSSSERGRPTYYPGNNDDDVPSEFLVNAMDAAELRQSVRRARRWAAPAPASLTGSPRDSDEDEVSTPSGDNAERNPLSGSSESLDTLGRREKYIQSAFDSLTGAGEGDATHGGNTSLSSQHRAPRDPEAARRREELQRRIHETRRQLETVAFRSNLKSSQSTTDLSYIPEKDGSRRSRPLSMAVTSNNRQFGFTKTQICPEDNMDSLNYFDSLNYQNLDYRSKNPYAIPANLNHNIIPEYFDRGPSIPPRAPSTHRQGNLPHKPTNVKENQKPLAFTIDMKKPASKVFTRLFPTASDEKEPPKLPPRNFHLNLNEKPQLKTPKPNARSIFKNYKSCPVSPVSEECKWADKVEQNQVKDNDTDRQRTDAKKRNSLSFFIGLDKGKESRSIVDTIKSDTEKMIAEITKKYGDLDEYEPGSHEDLDLQPTRDIDKDDGNFSSDSLEDCSLSQDVSCKNKLLSKKICKKHNKAKTGLPRRAVSNYEIYGAYDKQVPLRLAVAEKSSTLPRNMPSNLDDIMDEDAMTCTMYRCQSVLTKRCVTRSNESVLSDHSNGSSVSNEIFLKYGNEVAFQQAKFADSRYNLNGSQNCSYENINEPDMSYLENHRHSSASFFLNQKKYMKNSCSQESVLSDEYLDNDIQMSRTNCNSLESVLSDDSECTKSAPLEMLFEAAKPFRHKNKPAGVTNSQSCYEFDNQSKSYGSSPNNVQYLTGYMYNNYFQEPSSPRADYKEPCTVVATKPPINKVYGFDIPTGEYSGHKTVTRSKSLYDSSSKQPPPAKNIAYYFDGNNIQQYKPETKQDEIPRLSKVDEIPRLNRVDYMASTSKSLQPKFAEKHKYRSEMEGCDNNAMVKSKSCSFEVVLEPASKPNPLKNLMEKRNSHVKKNLQKFEEQIRKSSQSKVSKNQLNKEKANVAKYNNATKSLERDSGQKMSNTKITMEFVPHKPPKPIKRTSSVKMNNRLKAGLEKSTYSSSISSQYKAKLDGLQNKNYISNRKQEDKNSNLEDASDSTEKTFDVFVKEKDINENRSEIQMDSLEVYAMQRIERMNQVSMDSLDVIEDNHDFAKDSLDYYGEQDNKYYNKAVKEKSNINYVKNELDKPCNSGHNIASKENIAPGFSDEVKKFRYIERKLEIINKLVEMEERKILQEKVLKEFRMRPLKANINDGKGVVKVLSRKFEKLATKQSTVPNFASLTLEEADTDTENSDNKEIKRNLSLPDILDMDQIGLTVGGVDVSNEDGNTMDMEEEVPETKLNNTFQNIPRPLKPLTHRVYNEMVIPKTDVHLDSENYESSTTSSSCTNSPKRISIYGFNRPKTPFRKILRAPTPRVCSDTPCYRMRSMYSGPGVRGLLRKIPVTPVLPSKFSPLTGASKPAQPSPNGKSPSGFVRPAPRYNGKSNMTRSSSVGVLNQSDSESDPPHRAQAGSRSGLMRPTISSANKAAANTARRRGLANAYSTASVARSESSSEAEGEAPRPRAASADRAQRKIAGRSGSERDISSKAREVTARLTSRPRPKQENTQDNNMSPSALCAALTEQLTRTAGKVAALYRALQDDPRSDGDISGLEAAILETQKVLRNAVSQNGEEAASKVEHTAKDVSPGHPAMSLIEQYSDMLLNMMQNKMVNQFSQSPQSLPPSTREES</sequence>
<evidence type="ECO:0000256" key="4">
    <source>
        <dbReference type="SAM" id="Coils"/>
    </source>
</evidence>
<dbReference type="Gene3D" id="2.130.10.10">
    <property type="entry name" value="YVTN repeat-like/Quinoprotein amine dehydrogenase"/>
    <property type="match status" value="4"/>
</dbReference>
<feature type="region of interest" description="Disordered" evidence="5">
    <location>
        <begin position="1902"/>
        <end position="1921"/>
    </location>
</feature>
<dbReference type="PANTHER" id="PTHR45589">
    <property type="entry name" value="WD REPEAT DOMAIN 62, ISOFORM G"/>
    <property type="match status" value="1"/>
</dbReference>
<feature type="repeat" description="WD" evidence="3">
    <location>
        <begin position="511"/>
        <end position="552"/>
    </location>
</feature>
<feature type="region of interest" description="Disordered" evidence="5">
    <location>
        <begin position="956"/>
        <end position="1001"/>
    </location>
</feature>
<feature type="region of interest" description="Disordered" evidence="5">
    <location>
        <begin position="1210"/>
        <end position="1240"/>
    </location>
</feature>
<dbReference type="InterPro" id="IPR056161">
    <property type="entry name" value="WD40_MABP1-WDR62_1st"/>
</dbReference>
<feature type="compositionally biased region" description="Basic and acidic residues" evidence="5">
    <location>
        <begin position="877"/>
        <end position="887"/>
    </location>
</feature>
<dbReference type="OrthoDB" id="6154712at2759"/>
<proteinExistence type="predicted"/>
<dbReference type="InterPro" id="IPR036322">
    <property type="entry name" value="WD40_repeat_dom_sf"/>
</dbReference>
<dbReference type="Pfam" id="PF24780">
    <property type="entry name" value="WD40_MABP1-WDR62_1st"/>
    <property type="match status" value="1"/>
</dbReference>
<dbReference type="SMART" id="SM00320">
    <property type="entry name" value="WD40"/>
    <property type="match status" value="11"/>
</dbReference>
<accession>A0A8J2W2W5</accession>
<evidence type="ECO:0000256" key="1">
    <source>
        <dbReference type="ARBA" id="ARBA00022574"/>
    </source>
</evidence>
<feature type="compositionally biased region" description="Polar residues" evidence="5">
    <location>
        <begin position="1027"/>
        <end position="1036"/>
    </location>
</feature>
<dbReference type="PANTHER" id="PTHR45589:SF1">
    <property type="entry name" value="WD REPEAT DOMAIN 62, ISOFORM G"/>
    <property type="match status" value="1"/>
</dbReference>
<feature type="region of interest" description="Disordered" evidence="5">
    <location>
        <begin position="1326"/>
        <end position="1348"/>
    </location>
</feature>
<feature type="region of interest" description="Disordered" evidence="5">
    <location>
        <begin position="1016"/>
        <end position="1049"/>
    </location>
</feature>
<evidence type="ECO:0000256" key="2">
    <source>
        <dbReference type="ARBA" id="ARBA00022737"/>
    </source>
</evidence>
<feature type="compositionally biased region" description="Basic and acidic residues" evidence="5">
    <location>
        <begin position="1038"/>
        <end position="1049"/>
    </location>
</feature>
<dbReference type="Proteomes" id="UP000789524">
    <property type="component" value="Unassembled WGS sequence"/>
</dbReference>
<dbReference type="Pfam" id="PF24782">
    <property type="entry name" value="WD40_MABP1-WDR62_2nd"/>
    <property type="match status" value="1"/>
</dbReference>
<dbReference type="GO" id="GO:0007099">
    <property type="term" value="P:centriole replication"/>
    <property type="evidence" value="ECO:0007669"/>
    <property type="project" value="TreeGrafter"/>
</dbReference>
<evidence type="ECO:0000256" key="3">
    <source>
        <dbReference type="PROSITE-ProRule" id="PRU00221"/>
    </source>
</evidence>
<gene>
    <name evidence="8" type="ORF">DCHRY22_LOCUS12069</name>
</gene>
<feature type="coiled-coil region" evidence="4">
    <location>
        <begin position="1783"/>
        <end position="1837"/>
    </location>
</feature>
<feature type="compositionally biased region" description="Basic and acidic residues" evidence="5">
    <location>
        <begin position="2401"/>
        <end position="2414"/>
    </location>
</feature>
<evidence type="ECO:0000259" key="7">
    <source>
        <dbReference type="Pfam" id="PF24782"/>
    </source>
</evidence>